<gene>
    <name evidence="3" type="ORF">STEHIDRAFT_135530</name>
</gene>
<keyword evidence="1" id="KW-0472">Membrane</keyword>
<dbReference type="GeneID" id="18798441"/>
<evidence type="ECO:0000256" key="1">
    <source>
        <dbReference type="SAM" id="Phobius"/>
    </source>
</evidence>
<dbReference type="AlphaFoldDB" id="R7RYC4"/>
<feature type="transmembrane region" description="Helical" evidence="1">
    <location>
        <begin position="52"/>
        <end position="71"/>
    </location>
</feature>
<dbReference type="Pfam" id="PF20152">
    <property type="entry name" value="DUF6534"/>
    <property type="match status" value="1"/>
</dbReference>
<dbReference type="InterPro" id="IPR045339">
    <property type="entry name" value="DUF6534"/>
</dbReference>
<organism evidence="3 4">
    <name type="scientific">Stereum hirsutum (strain FP-91666)</name>
    <name type="common">White-rot fungus</name>
    <dbReference type="NCBI Taxonomy" id="721885"/>
    <lineage>
        <taxon>Eukaryota</taxon>
        <taxon>Fungi</taxon>
        <taxon>Dikarya</taxon>
        <taxon>Basidiomycota</taxon>
        <taxon>Agaricomycotina</taxon>
        <taxon>Agaricomycetes</taxon>
        <taxon>Russulales</taxon>
        <taxon>Stereaceae</taxon>
        <taxon>Stereum</taxon>
    </lineage>
</organism>
<evidence type="ECO:0000313" key="3">
    <source>
        <dbReference type="EMBL" id="EIM79900.1"/>
    </source>
</evidence>
<evidence type="ECO:0000259" key="2">
    <source>
        <dbReference type="Pfam" id="PF20152"/>
    </source>
</evidence>
<keyword evidence="4" id="KW-1185">Reference proteome</keyword>
<feature type="domain" description="DUF6534" evidence="2">
    <location>
        <begin position="4"/>
        <end position="75"/>
    </location>
</feature>
<dbReference type="Proteomes" id="UP000053927">
    <property type="component" value="Unassembled WGS sequence"/>
</dbReference>
<accession>R7RYC4</accession>
<keyword evidence="1" id="KW-1133">Transmembrane helix</keyword>
<evidence type="ECO:0000313" key="4">
    <source>
        <dbReference type="Proteomes" id="UP000053927"/>
    </source>
</evidence>
<keyword evidence="1" id="KW-0812">Transmembrane</keyword>
<sequence>MTLLARAQALRPRGTMSTLNKLILYVLCTGLLTTVVAFIILIIFLVSGGLQFIGVFLNLSKLYSNSLLAMLNNRATRRRNSDQQLAMPADLSLRTVEFSWLRASATSLGPVDFEGCPEHGHIVTRQDSVLDPMRALTELPRARVEQGDMSQA</sequence>
<dbReference type="EMBL" id="JH687400">
    <property type="protein sequence ID" value="EIM79900.1"/>
    <property type="molecule type" value="Genomic_DNA"/>
</dbReference>
<name>R7RYC4_STEHR</name>
<feature type="transmembrane region" description="Helical" evidence="1">
    <location>
        <begin position="22"/>
        <end position="46"/>
    </location>
</feature>
<dbReference type="KEGG" id="shs:STEHIDRAFT_135530"/>
<reference evidence="4" key="1">
    <citation type="journal article" date="2012" name="Science">
        <title>The Paleozoic origin of enzymatic lignin decomposition reconstructed from 31 fungal genomes.</title>
        <authorList>
            <person name="Floudas D."/>
            <person name="Binder M."/>
            <person name="Riley R."/>
            <person name="Barry K."/>
            <person name="Blanchette R.A."/>
            <person name="Henrissat B."/>
            <person name="Martinez A.T."/>
            <person name="Otillar R."/>
            <person name="Spatafora J.W."/>
            <person name="Yadav J.S."/>
            <person name="Aerts A."/>
            <person name="Benoit I."/>
            <person name="Boyd A."/>
            <person name="Carlson A."/>
            <person name="Copeland A."/>
            <person name="Coutinho P.M."/>
            <person name="de Vries R.P."/>
            <person name="Ferreira P."/>
            <person name="Findley K."/>
            <person name="Foster B."/>
            <person name="Gaskell J."/>
            <person name="Glotzer D."/>
            <person name="Gorecki P."/>
            <person name="Heitman J."/>
            <person name="Hesse C."/>
            <person name="Hori C."/>
            <person name="Igarashi K."/>
            <person name="Jurgens J.A."/>
            <person name="Kallen N."/>
            <person name="Kersten P."/>
            <person name="Kohler A."/>
            <person name="Kuees U."/>
            <person name="Kumar T.K.A."/>
            <person name="Kuo A."/>
            <person name="LaButti K."/>
            <person name="Larrondo L.F."/>
            <person name="Lindquist E."/>
            <person name="Ling A."/>
            <person name="Lombard V."/>
            <person name="Lucas S."/>
            <person name="Lundell T."/>
            <person name="Martin R."/>
            <person name="McLaughlin D.J."/>
            <person name="Morgenstern I."/>
            <person name="Morin E."/>
            <person name="Murat C."/>
            <person name="Nagy L.G."/>
            <person name="Nolan M."/>
            <person name="Ohm R.A."/>
            <person name="Patyshakuliyeva A."/>
            <person name="Rokas A."/>
            <person name="Ruiz-Duenas F.J."/>
            <person name="Sabat G."/>
            <person name="Salamov A."/>
            <person name="Samejima M."/>
            <person name="Schmutz J."/>
            <person name="Slot J.C."/>
            <person name="St John F."/>
            <person name="Stenlid J."/>
            <person name="Sun H."/>
            <person name="Sun S."/>
            <person name="Syed K."/>
            <person name="Tsang A."/>
            <person name="Wiebenga A."/>
            <person name="Young D."/>
            <person name="Pisabarro A."/>
            <person name="Eastwood D.C."/>
            <person name="Martin F."/>
            <person name="Cullen D."/>
            <person name="Grigoriev I.V."/>
            <person name="Hibbett D.S."/>
        </authorList>
    </citation>
    <scope>NUCLEOTIDE SEQUENCE [LARGE SCALE GENOMIC DNA]</scope>
    <source>
        <strain evidence="4">FP-91666</strain>
    </source>
</reference>
<proteinExistence type="predicted"/>
<dbReference type="RefSeq" id="XP_007310896.1">
    <property type="nucleotide sequence ID" value="XM_007310834.1"/>
</dbReference>
<protein>
    <recommendedName>
        <fullName evidence="2">DUF6534 domain-containing protein</fullName>
    </recommendedName>
</protein>